<accession>A0A8S1DZ91</accession>
<dbReference type="EMBL" id="CADEPI010000436">
    <property type="protein sequence ID" value="CAB3385863.1"/>
    <property type="molecule type" value="Genomic_DNA"/>
</dbReference>
<organism evidence="1 2">
    <name type="scientific">Cloeon dipterum</name>
    <dbReference type="NCBI Taxonomy" id="197152"/>
    <lineage>
        <taxon>Eukaryota</taxon>
        <taxon>Metazoa</taxon>
        <taxon>Ecdysozoa</taxon>
        <taxon>Arthropoda</taxon>
        <taxon>Hexapoda</taxon>
        <taxon>Insecta</taxon>
        <taxon>Pterygota</taxon>
        <taxon>Palaeoptera</taxon>
        <taxon>Ephemeroptera</taxon>
        <taxon>Pisciforma</taxon>
        <taxon>Baetidae</taxon>
        <taxon>Cloeon</taxon>
    </lineage>
</organism>
<evidence type="ECO:0000313" key="1">
    <source>
        <dbReference type="EMBL" id="CAB3385863.1"/>
    </source>
</evidence>
<dbReference type="SUPFAM" id="SSF52047">
    <property type="entry name" value="RNI-like"/>
    <property type="match status" value="1"/>
</dbReference>
<evidence type="ECO:0000313" key="2">
    <source>
        <dbReference type="Proteomes" id="UP000494165"/>
    </source>
</evidence>
<proteinExistence type="predicted"/>
<dbReference type="Proteomes" id="UP000494165">
    <property type="component" value="Unassembled WGS sequence"/>
</dbReference>
<comment type="caution">
    <text evidence="1">The sequence shown here is derived from an EMBL/GenBank/DDBJ whole genome shotgun (WGS) entry which is preliminary data.</text>
</comment>
<sequence>MATNNDIRLKMTKSKMKIHRSTKLETIAAQSILRYLNSFLDPKYCDIRNAKHLPSALRNIVLQQWLMTQFADCELEDTEKWHLSQNECVKIFEKRMEVFNSLVSCHTLDVDFTPFIKDRYNYLARVHLLEYLKLIGTKATNLKVLIILETFHPNLWMLNRAFCNAIGKMRTLTSLNISNIQVNYTNLKAMCKNLKSLTHLSTLLFFNPSFDESNEREIEELQIFSNLTHFKKIGRYEEFTINCIQHLPKLQSIDNCTTSIIEELLDRCPNQKFALTRMRFTAPSNKEIHLNFPNVNDLKVRYRYSDVYVIPDSLPKFSKIENLILTNLPLVDTMIRFLDAYGHGLHSLRLSWCRGQFKLSSILDRCPKLQSVLLDSICILPECSRPDMHSFSTGLKELNWQPRFGDNTPLLLDILTVPTLESVTLSMRCQCFYLKDIEKLTAMIASRQILGNLKRLKIFVENIITNQDLLPLRPQFSLLLIYTTVAETWLLTSILFGMLRILIASFQNISGTVLKGRCQRTNACTLEWKMHYDEGANLDLTNAFPADPQAPEHLYFGRYIPIEGDIFYGQVYEDGTCRLKICDNILLTCPTFEILEYKQPLPQQLSQKSL</sequence>
<dbReference type="Gene3D" id="3.80.10.10">
    <property type="entry name" value="Ribonuclease Inhibitor"/>
    <property type="match status" value="2"/>
</dbReference>
<keyword evidence="2" id="KW-1185">Reference proteome</keyword>
<name>A0A8S1DZ91_9INSE</name>
<dbReference type="InterPro" id="IPR032675">
    <property type="entry name" value="LRR_dom_sf"/>
</dbReference>
<reference evidence="1 2" key="1">
    <citation type="submission" date="2020-04" db="EMBL/GenBank/DDBJ databases">
        <authorList>
            <person name="Alioto T."/>
            <person name="Alioto T."/>
            <person name="Gomez Garrido J."/>
        </authorList>
    </citation>
    <scope>NUCLEOTIDE SEQUENCE [LARGE SCALE GENOMIC DNA]</scope>
</reference>
<dbReference type="AlphaFoldDB" id="A0A8S1DZ91"/>
<gene>
    <name evidence="1" type="ORF">CLODIP_2_CD05411</name>
</gene>
<protein>
    <submittedName>
        <fullName evidence="1">Uncharacterized protein</fullName>
    </submittedName>
</protein>